<protein>
    <submittedName>
        <fullName evidence="3">Metallophosphoesterase family protein</fullName>
    </submittedName>
</protein>
<dbReference type="SUPFAM" id="SSF56300">
    <property type="entry name" value="Metallo-dependent phosphatases"/>
    <property type="match status" value="1"/>
</dbReference>
<proteinExistence type="inferred from homology"/>
<dbReference type="PANTHER" id="PTHR42850:SF2">
    <property type="entry name" value="BLL5683 PROTEIN"/>
    <property type="match status" value="1"/>
</dbReference>
<accession>A0ABS0PCI3</accession>
<dbReference type="InterPro" id="IPR050126">
    <property type="entry name" value="Ap4A_hydrolase"/>
</dbReference>
<comment type="caution">
    <text evidence="3">The sequence shown here is derived from an EMBL/GenBank/DDBJ whole genome shotgun (WGS) entry which is preliminary data.</text>
</comment>
<dbReference type="CDD" id="cd00838">
    <property type="entry name" value="MPP_superfamily"/>
    <property type="match status" value="1"/>
</dbReference>
<evidence type="ECO:0000259" key="2">
    <source>
        <dbReference type="Pfam" id="PF12850"/>
    </source>
</evidence>
<dbReference type="EMBL" id="JACEGD010000040">
    <property type="protein sequence ID" value="MBH5391018.1"/>
    <property type="molecule type" value="Genomic_DNA"/>
</dbReference>
<reference evidence="3 4" key="1">
    <citation type="submission" date="2020-07" db="EMBL/GenBank/DDBJ databases">
        <title>Bradyrhizobium diversity isolated from nodules of indigenous legumes of Western Australia.</title>
        <authorList>
            <person name="Klepa M.S."/>
        </authorList>
    </citation>
    <scope>NUCLEOTIDE SEQUENCE [LARGE SCALE GENOMIC DNA]</scope>
    <source>
        <strain evidence="3 4">CNPSo 4019</strain>
    </source>
</reference>
<dbReference type="InterPro" id="IPR029052">
    <property type="entry name" value="Metallo-depent_PP-like"/>
</dbReference>
<dbReference type="PIRSF" id="PIRSF000883">
    <property type="entry name" value="Pesterase_MJ0912"/>
    <property type="match status" value="1"/>
</dbReference>
<dbReference type="InterPro" id="IPR011152">
    <property type="entry name" value="Pesterase_MJ0912"/>
</dbReference>
<comment type="similarity">
    <text evidence="1">Belongs to the metallophosphoesterase superfamily. YfcE family.</text>
</comment>
<dbReference type="Gene3D" id="3.60.21.10">
    <property type="match status" value="1"/>
</dbReference>
<evidence type="ECO:0000256" key="1">
    <source>
        <dbReference type="ARBA" id="ARBA00008950"/>
    </source>
</evidence>
<keyword evidence="4" id="KW-1185">Reference proteome</keyword>
<dbReference type="RefSeq" id="WP_197968882.1">
    <property type="nucleotide sequence ID" value="NZ_JACEGD010000040.1"/>
</dbReference>
<organism evidence="3 4">
    <name type="scientific">Bradyrhizobium diversitatis</name>
    <dbReference type="NCBI Taxonomy" id="2755406"/>
    <lineage>
        <taxon>Bacteria</taxon>
        <taxon>Pseudomonadati</taxon>
        <taxon>Pseudomonadota</taxon>
        <taxon>Alphaproteobacteria</taxon>
        <taxon>Hyphomicrobiales</taxon>
        <taxon>Nitrobacteraceae</taxon>
        <taxon>Bradyrhizobium</taxon>
    </lineage>
</organism>
<dbReference type="Pfam" id="PF12850">
    <property type="entry name" value="Metallophos_2"/>
    <property type="match status" value="1"/>
</dbReference>
<evidence type="ECO:0000313" key="3">
    <source>
        <dbReference type="EMBL" id="MBH5391018.1"/>
    </source>
</evidence>
<feature type="domain" description="Calcineurin-like phosphoesterase" evidence="2">
    <location>
        <begin position="1"/>
        <end position="178"/>
    </location>
</feature>
<sequence>MKFAAIADVHGNRPALDAVLADIAALGIDDVVNLGDHVSGPLEAARTADLLIERGFPSVRGDQDRILLELRQAGTSARSDFQQLARKHFDWMASMPPTLMYRDRVFLCHASPRNDAAFWLDQIADDGGVRASPIEAIESEAEGITAEVILCGHTHIPRVVRLRDGRLVVNPGSVGLPGYDGKLPVPYVVEVGTPHACYALLEHAGGAWTATIRYVPYDSAAMAALARSKGMLTWASAIATGWIRSERSWAAPGQNGTPWSPR</sequence>
<dbReference type="PANTHER" id="PTHR42850">
    <property type="entry name" value="METALLOPHOSPHOESTERASE"/>
    <property type="match status" value="1"/>
</dbReference>
<evidence type="ECO:0000313" key="4">
    <source>
        <dbReference type="Proteomes" id="UP001194539"/>
    </source>
</evidence>
<gene>
    <name evidence="3" type="ORF">H1B27_32795</name>
</gene>
<name>A0ABS0PCI3_9BRAD</name>
<dbReference type="InterPro" id="IPR024654">
    <property type="entry name" value="Calcineurin-like_PHP_lpxH"/>
</dbReference>
<dbReference type="Proteomes" id="UP001194539">
    <property type="component" value="Unassembled WGS sequence"/>
</dbReference>